<accession>A0A1H9VNF7</accession>
<sequence length="114" mass="13819">MSRERDRKIPIQVYLSENEKYVLDEKIKESKMRNISEYIRHLILYGYVYDIDYNGLKEYNYQIAALGRNINMIRERIMKTGNGYEEDLNEIKELMDKIWHTHESMLSKVPLQKL</sequence>
<evidence type="ECO:0000313" key="1">
    <source>
        <dbReference type="EMBL" id="SES22733.1"/>
    </source>
</evidence>
<evidence type="ECO:0008006" key="3">
    <source>
        <dbReference type="Google" id="ProtNLM"/>
    </source>
</evidence>
<dbReference type="EMBL" id="FOGJ01000024">
    <property type="protein sequence ID" value="SES22733.1"/>
    <property type="molecule type" value="Genomic_DNA"/>
</dbReference>
<dbReference type="OrthoDB" id="9804743at2"/>
<dbReference type="Pfam" id="PF21983">
    <property type="entry name" value="NikA-like"/>
    <property type="match status" value="1"/>
</dbReference>
<organism evidence="1 2">
    <name type="scientific">Butyrivibrio fibrisolvens</name>
    <dbReference type="NCBI Taxonomy" id="831"/>
    <lineage>
        <taxon>Bacteria</taxon>
        <taxon>Bacillati</taxon>
        <taxon>Bacillota</taxon>
        <taxon>Clostridia</taxon>
        <taxon>Lachnospirales</taxon>
        <taxon>Lachnospiraceae</taxon>
        <taxon>Butyrivibrio</taxon>
    </lineage>
</organism>
<dbReference type="AlphaFoldDB" id="A0A1H9VNF7"/>
<reference evidence="1 2" key="1">
    <citation type="submission" date="2016-10" db="EMBL/GenBank/DDBJ databases">
        <authorList>
            <person name="de Groot N.N."/>
        </authorList>
    </citation>
    <scope>NUCLEOTIDE SEQUENCE [LARGE SCALE GENOMIC DNA]</scope>
    <source>
        <strain evidence="1 2">AR40</strain>
    </source>
</reference>
<name>A0A1H9VNF7_BUTFI</name>
<dbReference type="InterPro" id="IPR053842">
    <property type="entry name" value="NikA-like"/>
</dbReference>
<gene>
    <name evidence="1" type="ORF">SAMN04487884_1244</name>
</gene>
<dbReference type="RefSeq" id="WP_074757779.1">
    <property type="nucleotide sequence ID" value="NZ_FOGJ01000024.1"/>
</dbReference>
<protein>
    <recommendedName>
        <fullName evidence="3">Plasmid mobilization relaxosome protein MobC</fullName>
    </recommendedName>
</protein>
<proteinExistence type="predicted"/>
<evidence type="ECO:0000313" key="2">
    <source>
        <dbReference type="Proteomes" id="UP000182584"/>
    </source>
</evidence>
<dbReference type="Proteomes" id="UP000182584">
    <property type="component" value="Unassembled WGS sequence"/>
</dbReference>